<comment type="similarity">
    <text evidence="5">Belongs to the SAT4 family.</text>
</comment>
<feature type="domain" description="Rhodopsin" evidence="7">
    <location>
        <begin position="18"/>
        <end position="254"/>
    </location>
</feature>
<organism evidence="8 9">
    <name type="scientific">Polyplosphaeria fusca</name>
    <dbReference type="NCBI Taxonomy" id="682080"/>
    <lineage>
        <taxon>Eukaryota</taxon>
        <taxon>Fungi</taxon>
        <taxon>Dikarya</taxon>
        <taxon>Ascomycota</taxon>
        <taxon>Pezizomycotina</taxon>
        <taxon>Dothideomycetes</taxon>
        <taxon>Pleosporomycetidae</taxon>
        <taxon>Pleosporales</taxon>
        <taxon>Tetraplosphaeriaceae</taxon>
        <taxon>Polyplosphaeria</taxon>
    </lineage>
</organism>
<evidence type="ECO:0000256" key="2">
    <source>
        <dbReference type="ARBA" id="ARBA00022692"/>
    </source>
</evidence>
<dbReference type="GO" id="GO:0016020">
    <property type="term" value="C:membrane"/>
    <property type="evidence" value="ECO:0007669"/>
    <property type="project" value="UniProtKB-SubCell"/>
</dbReference>
<feature type="transmembrane region" description="Helical" evidence="6">
    <location>
        <begin position="189"/>
        <end position="209"/>
    </location>
</feature>
<accession>A0A9P4RD72</accession>
<feature type="transmembrane region" description="Helical" evidence="6">
    <location>
        <begin position="112"/>
        <end position="134"/>
    </location>
</feature>
<dbReference type="InterPro" id="IPR049326">
    <property type="entry name" value="Rhodopsin_dom_fungi"/>
</dbReference>
<proteinExistence type="inferred from homology"/>
<comment type="subcellular location">
    <subcellularLocation>
        <location evidence="1">Membrane</location>
        <topology evidence="1">Multi-pass membrane protein</topology>
    </subcellularLocation>
</comment>
<evidence type="ECO:0000256" key="6">
    <source>
        <dbReference type="SAM" id="Phobius"/>
    </source>
</evidence>
<protein>
    <recommendedName>
        <fullName evidence="7">Rhodopsin domain-containing protein</fullName>
    </recommendedName>
</protein>
<evidence type="ECO:0000313" key="9">
    <source>
        <dbReference type="Proteomes" id="UP000799444"/>
    </source>
</evidence>
<evidence type="ECO:0000256" key="4">
    <source>
        <dbReference type="ARBA" id="ARBA00023136"/>
    </source>
</evidence>
<dbReference type="EMBL" id="ML996098">
    <property type="protein sequence ID" value="KAF2740976.1"/>
    <property type="molecule type" value="Genomic_DNA"/>
</dbReference>
<feature type="transmembrane region" description="Helical" evidence="6">
    <location>
        <begin position="154"/>
        <end position="177"/>
    </location>
</feature>
<evidence type="ECO:0000259" key="7">
    <source>
        <dbReference type="Pfam" id="PF20684"/>
    </source>
</evidence>
<keyword evidence="3 6" id="KW-1133">Transmembrane helix</keyword>
<reference evidence="8" key="1">
    <citation type="journal article" date="2020" name="Stud. Mycol.">
        <title>101 Dothideomycetes genomes: a test case for predicting lifestyles and emergence of pathogens.</title>
        <authorList>
            <person name="Haridas S."/>
            <person name="Albert R."/>
            <person name="Binder M."/>
            <person name="Bloem J."/>
            <person name="Labutti K."/>
            <person name="Salamov A."/>
            <person name="Andreopoulos B."/>
            <person name="Baker S."/>
            <person name="Barry K."/>
            <person name="Bills G."/>
            <person name="Bluhm B."/>
            <person name="Cannon C."/>
            <person name="Castanera R."/>
            <person name="Culley D."/>
            <person name="Daum C."/>
            <person name="Ezra D."/>
            <person name="Gonzalez J."/>
            <person name="Henrissat B."/>
            <person name="Kuo A."/>
            <person name="Liang C."/>
            <person name="Lipzen A."/>
            <person name="Lutzoni F."/>
            <person name="Magnuson J."/>
            <person name="Mondo S."/>
            <person name="Nolan M."/>
            <person name="Ohm R."/>
            <person name="Pangilinan J."/>
            <person name="Park H.-J."/>
            <person name="Ramirez L."/>
            <person name="Alfaro M."/>
            <person name="Sun H."/>
            <person name="Tritt A."/>
            <person name="Yoshinaga Y."/>
            <person name="Zwiers L.-H."/>
            <person name="Turgeon B."/>
            <person name="Goodwin S."/>
            <person name="Spatafora J."/>
            <person name="Crous P."/>
            <person name="Grigoriev I."/>
        </authorList>
    </citation>
    <scope>NUCLEOTIDE SEQUENCE</scope>
    <source>
        <strain evidence="8">CBS 125425</strain>
    </source>
</reference>
<comment type="caution">
    <text evidence="8">The sequence shown here is derived from an EMBL/GenBank/DDBJ whole genome shotgun (WGS) entry which is preliminary data.</text>
</comment>
<feature type="transmembrane region" description="Helical" evidence="6">
    <location>
        <begin position="229"/>
        <end position="248"/>
    </location>
</feature>
<gene>
    <name evidence="8" type="ORF">EJ04DRAFT_419179</name>
</gene>
<name>A0A9P4RD72_9PLEO</name>
<dbReference type="PANTHER" id="PTHR33048:SF47">
    <property type="entry name" value="INTEGRAL MEMBRANE PROTEIN-RELATED"/>
    <property type="match status" value="1"/>
</dbReference>
<evidence type="ECO:0000313" key="8">
    <source>
        <dbReference type="EMBL" id="KAF2740976.1"/>
    </source>
</evidence>
<keyword evidence="9" id="KW-1185">Reference proteome</keyword>
<dbReference type="OrthoDB" id="444631at2759"/>
<evidence type="ECO:0000256" key="1">
    <source>
        <dbReference type="ARBA" id="ARBA00004141"/>
    </source>
</evidence>
<keyword evidence="4 6" id="KW-0472">Membrane</keyword>
<feature type="non-terminal residue" evidence="8">
    <location>
        <position position="1"/>
    </location>
</feature>
<feature type="transmembrane region" description="Helical" evidence="6">
    <location>
        <begin position="6"/>
        <end position="22"/>
    </location>
</feature>
<dbReference type="AlphaFoldDB" id="A0A9P4RD72"/>
<dbReference type="Pfam" id="PF20684">
    <property type="entry name" value="Fung_rhodopsin"/>
    <property type="match status" value="1"/>
</dbReference>
<evidence type="ECO:0000256" key="5">
    <source>
        <dbReference type="ARBA" id="ARBA00038359"/>
    </source>
</evidence>
<feature type="transmembrane region" description="Helical" evidence="6">
    <location>
        <begin position="34"/>
        <end position="58"/>
    </location>
</feature>
<feature type="non-terminal residue" evidence="8">
    <location>
        <position position="256"/>
    </location>
</feature>
<dbReference type="Proteomes" id="UP000799444">
    <property type="component" value="Unassembled WGS sequence"/>
</dbReference>
<dbReference type="PANTHER" id="PTHR33048">
    <property type="entry name" value="PTH11-LIKE INTEGRAL MEMBRANE PROTEIN (AFU_ORTHOLOGUE AFUA_5G11245)"/>
    <property type="match status" value="1"/>
</dbReference>
<keyword evidence="2 6" id="KW-0812">Transmembrane</keyword>
<sequence>ITSLAIIFVTLSTVAVVLRMYTRRHLLHNVGPDDTMIGVAQVLAIAVSITTILEAVWGLGRHTRFVSPTDAIKQLRCLYANTIIYNAAQTLTKVSFLVLYRRLFPSHRIQNVTLWFLGFIVVWGVIQEFIVALSCMPLETVVPSMAGKCIWTLPVWYLTSCMNIATDFGIFVIPIFPVFKLQMRTRQKVLLLGLFCLGFFACVISLIRLSTLHQGINTTDPFWDNAPAAYWSVVELNCGILCACLPTLRPLVSKVM</sequence>
<evidence type="ECO:0000256" key="3">
    <source>
        <dbReference type="ARBA" id="ARBA00022989"/>
    </source>
</evidence>
<dbReference type="InterPro" id="IPR052337">
    <property type="entry name" value="SAT4-like"/>
</dbReference>